<dbReference type="InterPro" id="IPR008271">
    <property type="entry name" value="Ser/Thr_kinase_AS"/>
</dbReference>
<dbReference type="KEGG" id="ruv:EC9_18250"/>
<keyword evidence="2" id="KW-0723">Serine/threonine-protein kinase</keyword>
<dbReference type="PROSITE" id="PS00108">
    <property type="entry name" value="PROTEIN_KINASE_ST"/>
    <property type="match status" value="1"/>
</dbReference>
<dbReference type="PANTHER" id="PTHR43289">
    <property type="entry name" value="MITOGEN-ACTIVATED PROTEIN KINASE KINASE KINASE 20-RELATED"/>
    <property type="match status" value="1"/>
</dbReference>
<dbReference type="GO" id="GO:0106310">
    <property type="term" value="F:protein serine kinase activity"/>
    <property type="evidence" value="ECO:0007669"/>
    <property type="project" value="RHEA"/>
</dbReference>
<evidence type="ECO:0000256" key="7">
    <source>
        <dbReference type="ARBA" id="ARBA00047899"/>
    </source>
</evidence>
<organism evidence="11 12">
    <name type="scientific">Rosistilla ulvae</name>
    <dbReference type="NCBI Taxonomy" id="1930277"/>
    <lineage>
        <taxon>Bacteria</taxon>
        <taxon>Pseudomonadati</taxon>
        <taxon>Planctomycetota</taxon>
        <taxon>Planctomycetia</taxon>
        <taxon>Pirellulales</taxon>
        <taxon>Pirellulaceae</taxon>
        <taxon>Rosistilla</taxon>
    </lineage>
</organism>
<dbReference type="RefSeq" id="WP_145344147.1">
    <property type="nucleotide sequence ID" value="NZ_CP036261.1"/>
</dbReference>
<evidence type="ECO:0000256" key="9">
    <source>
        <dbReference type="PROSITE-ProRule" id="PRU10141"/>
    </source>
</evidence>
<comment type="catalytic activity">
    <reaction evidence="8">
        <text>L-seryl-[protein] + ATP = O-phospho-L-seryl-[protein] + ADP + H(+)</text>
        <dbReference type="Rhea" id="RHEA:17989"/>
        <dbReference type="Rhea" id="RHEA-COMP:9863"/>
        <dbReference type="Rhea" id="RHEA-COMP:11604"/>
        <dbReference type="ChEBI" id="CHEBI:15378"/>
        <dbReference type="ChEBI" id="CHEBI:29999"/>
        <dbReference type="ChEBI" id="CHEBI:30616"/>
        <dbReference type="ChEBI" id="CHEBI:83421"/>
        <dbReference type="ChEBI" id="CHEBI:456216"/>
        <dbReference type="EC" id="2.7.11.1"/>
    </reaction>
</comment>
<dbReference type="Gene3D" id="1.10.510.10">
    <property type="entry name" value="Transferase(Phosphotransferase) domain 1"/>
    <property type="match status" value="1"/>
</dbReference>
<dbReference type="FunFam" id="3.30.200.20:FF:000035">
    <property type="entry name" value="Serine/threonine protein kinase Stk1"/>
    <property type="match status" value="1"/>
</dbReference>
<reference evidence="11 12" key="1">
    <citation type="submission" date="2019-02" db="EMBL/GenBank/DDBJ databases">
        <title>Deep-cultivation of Planctomycetes and their phenomic and genomic characterization uncovers novel biology.</title>
        <authorList>
            <person name="Wiegand S."/>
            <person name="Jogler M."/>
            <person name="Boedeker C."/>
            <person name="Pinto D."/>
            <person name="Vollmers J."/>
            <person name="Rivas-Marin E."/>
            <person name="Kohn T."/>
            <person name="Peeters S.H."/>
            <person name="Heuer A."/>
            <person name="Rast P."/>
            <person name="Oberbeckmann S."/>
            <person name="Bunk B."/>
            <person name="Jeske O."/>
            <person name="Meyerdierks A."/>
            <person name="Storesund J.E."/>
            <person name="Kallscheuer N."/>
            <person name="Luecker S."/>
            <person name="Lage O.M."/>
            <person name="Pohl T."/>
            <person name="Merkel B.J."/>
            <person name="Hornburger P."/>
            <person name="Mueller R.-W."/>
            <person name="Bruemmer F."/>
            <person name="Labrenz M."/>
            <person name="Spormann A.M."/>
            <person name="Op den Camp H."/>
            <person name="Overmann J."/>
            <person name="Amann R."/>
            <person name="Jetten M.S.M."/>
            <person name="Mascher T."/>
            <person name="Medema M.H."/>
            <person name="Devos D.P."/>
            <person name="Kaster A.-K."/>
            <person name="Ovreas L."/>
            <person name="Rohde M."/>
            <person name="Galperin M.Y."/>
            <person name="Jogler C."/>
        </authorList>
    </citation>
    <scope>NUCLEOTIDE SEQUENCE [LARGE SCALE GENOMIC DNA]</scope>
    <source>
        <strain evidence="11 12">EC9</strain>
    </source>
</reference>
<evidence type="ECO:0000256" key="6">
    <source>
        <dbReference type="ARBA" id="ARBA00022840"/>
    </source>
</evidence>
<dbReference type="PROSITE" id="PS00107">
    <property type="entry name" value="PROTEIN_KINASE_ATP"/>
    <property type="match status" value="1"/>
</dbReference>
<evidence type="ECO:0000256" key="4">
    <source>
        <dbReference type="ARBA" id="ARBA00022741"/>
    </source>
</evidence>
<comment type="catalytic activity">
    <reaction evidence="7">
        <text>L-threonyl-[protein] + ATP = O-phospho-L-threonyl-[protein] + ADP + H(+)</text>
        <dbReference type="Rhea" id="RHEA:46608"/>
        <dbReference type="Rhea" id="RHEA-COMP:11060"/>
        <dbReference type="Rhea" id="RHEA-COMP:11605"/>
        <dbReference type="ChEBI" id="CHEBI:15378"/>
        <dbReference type="ChEBI" id="CHEBI:30013"/>
        <dbReference type="ChEBI" id="CHEBI:30616"/>
        <dbReference type="ChEBI" id="CHEBI:61977"/>
        <dbReference type="ChEBI" id="CHEBI:456216"/>
        <dbReference type="EC" id="2.7.11.1"/>
    </reaction>
</comment>
<dbReference type="InterPro" id="IPR000719">
    <property type="entry name" value="Prot_kinase_dom"/>
</dbReference>
<name>A0A517LYD9_9BACT</name>
<evidence type="ECO:0000256" key="1">
    <source>
        <dbReference type="ARBA" id="ARBA00012513"/>
    </source>
</evidence>
<accession>A0A517LYD9</accession>
<dbReference type="SMART" id="SM00220">
    <property type="entry name" value="S_TKc"/>
    <property type="match status" value="1"/>
</dbReference>
<keyword evidence="6 9" id="KW-0067">ATP-binding</keyword>
<evidence type="ECO:0000256" key="5">
    <source>
        <dbReference type="ARBA" id="ARBA00022777"/>
    </source>
</evidence>
<evidence type="ECO:0000256" key="8">
    <source>
        <dbReference type="ARBA" id="ARBA00048679"/>
    </source>
</evidence>
<dbReference type="PANTHER" id="PTHR43289:SF6">
    <property type="entry name" value="SERINE_THREONINE-PROTEIN KINASE NEKL-3"/>
    <property type="match status" value="1"/>
</dbReference>
<evidence type="ECO:0000256" key="2">
    <source>
        <dbReference type="ARBA" id="ARBA00022527"/>
    </source>
</evidence>
<evidence type="ECO:0000259" key="10">
    <source>
        <dbReference type="PROSITE" id="PS50011"/>
    </source>
</evidence>
<dbReference type="GO" id="GO:0004674">
    <property type="term" value="F:protein serine/threonine kinase activity"/>
    <property type="evidence" value="ECO:0007669"/>
    <property type="project" value="UniProtKB-KW"/>
</dbReference>
<feature type="binding site" evidence="9">
    <location>
        <position position="59"/>
    </location>
    <ligand>
        <name>ATP</name>
        <dbReference type="ChEBI" id="CHEBI:30616"/>
    </ligand>
</feature>
<dbReference type="CDD" id="cd14014">
    <property type="entry name" value="STKc_PknB_like"/>
    <property type="match status" value="1"/>
</dbReference>
<dbReference type="FunFam" id="1.10.510.10:FF:000021">
    <property type="entry name" value="Serine/threonine protein kinase"/>
    <property type="match status" value="1"/>
</dbReference>
<evidence type="ECO:0000313" key="12">
    <source>
        <dbReference type="Proteomes" id="UP000319557"/>
    </source>
</evidence>
<dbReference type="EC" id="2.7.11.1" evidence="1"/>
<evidence type="ECO:0000256" key="3">
    <source>
        <dbReference type="ARBA" id="ARBA00022679"/>
    </source>
</evidence>
<dbReference type="Gene3D" id="3.30.200.20">
    <property type="entry name" value="Phosphorylase Kinase, domain 1"/>
    <property type="match status" value="1"/>
</dbReference>
<keyword evidence="12" id="KW-1185">Reference proteome</keyword>
<dbReference type="OrthoDB" id="6111975at2"/>
<keyword evidence="3 11" id="KW-0808">Transferase</keyword>
<protein>
    <recommendedName>
        <fullName evidence="1">non-specific serine/threonine protein kinase</fullName>
        <ecNumber evidence="1">2.7.11.1</ecNumber>
    </recommendedName>
</protein>
<keyword evidence="5 11" id="KW-0418">Kinase</keyword>
<dbReference type="InterPro" id="IPR017441">
    <property type="entry name" value="Protein_kinase_ATP_BS"/>
</dbReference>
<gene>
    <name evidence="11" type="primary">prkC_4</name>
    <name evidence="11" type="ORF">EC9_18250</name>
</gene>
<keyword evidence="4 9" id="KW-0547">Nucleotide-binding</keyword>
<sequence length="504" mass="55373">MTDTTNAQPDDSFTAHEIGNDLTGGQLGDLQILRRLGRGGMADVYLATQVSLERQVAIKILRASLANDNNYVERFRREARAAAKLSHPNIVQVYDVGRSEGRYFISQEFIDGRNLREQIDREGPLSLQQGLAVMMGVASALDAACEQGITHRDIKPENIMLSNKGDVKVADFGLARIANPDFQSDLTQVGLTLGTPLYMSPEQVQGKPVDVRSDLYSLGVTMFHVLTGRPPFEGETPLAIAVRHLHEEPPRISGLRMDDHIPGWIDEVVARLMAKDPKKRFDTPARLVEYLQKKVAESGGQESLGTLPVRLAATKTLQSVMSAEPTSTARRLLWLAAIVLPVLGLAAGIVSARHRSDVADLLSTEAATVEPQESVQRQFFEAMRINTPAAWQAVWVSFPAADSTENKIYAAKARIQLARLYDQQGSPESAQRVAREVMNDPDLPPHLTAVAMAQCENALRGMGKHDEAAQLGDSLNRKWKELSPEGQGLFRLAVPRGVLDRLDL</sequence>
<dbReference type="SUPFAM" id="SSF56112">
    <property type="entry name" value="Protein kinase-like (PK-like)"/>
    <property type="match status" value="1"/>
</dbReference>
<dbReference type="GO" id="GO:0005524">
    <property type="term" value="F:ATP binding"/>
    <property type="evidence" value="ECO:0007669"/>
    <property type="project" value="UniProtKB-UniRule"/>
</dbReference>
<dbReference type="InterPro" id="IPR011009">
    <property type="entry name" value="Kinase-like_dom_sf"/>
</dbReference>
<dbReference type="EMBL" id="CP036261">
    <property type="protein sequence ID" value="QDS87646.1"/>
    <property type="molecule type" value="Genomic_DNA"/>
</dbReference>
<proteinExistence type="predicted"/>
<dbReference type="Proteomes" id="UP000319557">
    <property type="component" value="Chromosome"/>
</dbReference>
<dbReference type="PROSITE" id="PS50011">
    <property type="entry name" value="PROTEIN_KINASE_DOM"/>
    <property type="match status" value="1"/>
</dbReference>
<dbReference type="AlphaFoldDB" id="A0A517LYD9"/>
<dbReference type="Pfam" id="PF00069">
    <property type="entry name" value="Pkinase"/>
    <property type="match status" value="1"/>
</dbReference>
<evidence type="ECO:0000313" key="11">
    <source>
        <dbReference type="EMBL" id="QDS87646.1"/>
    </source>
</evidence>
<feature type="domain" description="Protein kinase" evidence="10">
    <location>
        <begin position="30"/>
        <end position="291"/>
    </location>
</feature>